<dbReference type="SMART" id="SM00228">
    <property type="entry name" value="PDZ"/>
    <property type="match status" value="1"/>
</dbReference>
<dbReference type="SUPFAM" id="SSF50156">
    <property type="entry name" value="PDZ domain-like"/>
    <property type="match status" value="1"/>
</dbReference>
<name>A0ABQ1QSX4_9FLAO</name>
<dbReference type="Pfam" id="PF17820">
    <property type="entry name" value="PDZ_6"/>
    <property type="match status" value="1"/>
</dbReference>
<accession>A0ABQ1QSX4</accession>
<feature type="domain" description="PDZ" evidence="1">
    <location>
        <begin position="372"/>
        <end position="416"/>
    </location>
</feature>
<proteinExistence type="predicted"/>
<dbReference type="Pfam" id="PF13650">
    <property type="entry name" value="Asp_protease_2"/>
    <property type="match status" value="2"/>
</dbReference>
<protein>
    <recommendedName>
        <fullName evidence="1">PDZ domain-containing protein</fullName>
    </recommendedName>
</protein>
<dbReference type="Proteomes" id="UP000625780">
    <property type="component" value="Unassembled WGS sequence"/>
</dbReference>
<comment type="caution">
    <text evidence="2">The sequence shown here is derived from an EMBL/GenBank/DDBJ whole genome shotgun (WGS) entry which is preliminary data.</text>
</comment>
<evidence type="ECO:0000313" key="3">
    <source>
        <dbReference type="Proteomes" id="UP000625780"/>
    </source>
</evidence>
<dbReference type="InterPro" id="IPR021109">
    <property type="entry name" value="Peptidase_aspartic_dom_sf"/>
</dbReference>
<reference evidence="3" key="1">
    <citation type="journal article" date="2019" name="Int. J. Syst. Evol. Microbiol.">
        <title>The Global Catalogue of Microorganisms (GCM) 10K type strain sequencing project: providing services to taxonomists for standard genome sequencing and annotation.</title>
        <authorList>
            <consortium name="The Broad Institute Genomics Platform"/>
            <consortium name="The Broad Institute Genome Sequencing Center for Infectious Disease"/>
            <person name="Wu L."/>
            <person name="Ma J."/>
        </authorList>
    </citation>
    <scope>NUCLEOTIDE SEQUENCE [LARGE SCALE GENOMIC DNA]</scope>
    <source>
        <strain evidence="3">CGMCC 1.12606</strain>
    </source>
</reference>
<dbReference type="Gene3D" id="2.30.42.10">
    <property type="match status" value="1"/>
</dbReference>
<organism evidence="2 3">
    <name type="scientific">Muriicola marianensis</name>
    <dbReference type="NCBI Taxonomy" id="1324801"/>
    <lineage>
        <taxon>Bacteria</taxon>
        <taxon>Pseudomonadati</taxon>
        <taxon>Bacteroidota</taxon>
        <taxon>Flavobacteriia</taxon>
        <taxon>Flavobacteriales</taxon>
        <taxon>Flavobacteriaceae</taxon>
        <taxon>Muriicola</taxon>
    </lineage>
</organism>
<dbReference type="InterPro" id="IPR001478">
    <property type="entry name" value="PDZ"/>
</dbReference>
<sequence length="447" mass="50381">MRFRVLTGVILLWCISYSGMAQKFQLPEGTKSQKVSFQLINNLIVMPLEVNGAKLNFILDSGVSKPILFNLSDQDSIELRNVSEITINGLGAGEPIKALNSQGNSFRIKKITNNKQQLFVVLDRDINFSPTLGIPVHGIIGFDLFRDFIVEVNYGRKSIRFHDPEHYRGDKSGKSHSIPITIEDRKAYVEGLVSFENLKDVPVKLLMDTGSSDAVWLFQDLEKGISIPEKHYVDYLGKGLNGSIFGKRTLVSKVQLGDFVLNDAKAAFPDMFSFSSIKDHGDRNGTVGGEILRRFNIVFNYRDGVVNLRKNSFFNDPFRFNMSGLELQHNGVRYIAERITDSRGVVKNDERAFGDVQILMENRTRLSLVPEIIVSGIRAGSPADEAGLREGDVILAVNGKSIHKYKLQEVLNMINEKKGKKVRLLIERYNSDLLFSFTLRDVFEKKP</sequence>
<dbReference type="InterPro" id="IPR036034">
    <property type="entry name" value="PDZ_sf"/>
</dbReference>
<evidence type="ECO:0000313" key="2">
    <source>
        <dbReference type="EMBL" id="GGD44468.1"/>
    </source>
</evidence>
<dbReference type="RefSeq" id="WP_188369524.1">
    <property type="nucleotide sequence ID" value="NZ_BMFH01000001.1"/>
</dbReference>
<gene>
    <name evidence="2" type="ORF">GCM10011361_09320</name>
</gene>
<dbReference type="PROSITE" id="PS50106">
    <property type="entry name" value="PDZ"/>
    <property type="match status" value="1"/>
</dbReference>
<evidence type="ECO:0000259" key="1">
    <source>
        <dbReference type="PROSITE" id="PS50106"/>
    </source>
</evidence>
<keyword evidence="3" id="KW-1185">Reference proteome</keyword>
<dbReference type="InterPro" id="IPR041489">
    <property type="entry name" value="PDZ_6"/>
</dbReference>
<dbReference type="Gene3D" id="2.40.70.10">
    <property type="entry name" value="Acid Proteases"/>
    <property type="match status" value="2"/>
</dbReference>
<dbReference type="EMBL" id="BMFH01000001">
    <property type="protein sequence ID" value="GGD44468.1"/>
    <property type="molecule type" value="Genomic_DNA"/>
</dbReference>